<comment type="cofactor">
    <cofactor evidence="1">
        <name>Mg(2+)</name>
        <dbReference type="ChEBI" id="CHEBI:18420"/>
    </cofactor>
</comment>
<evidence type="ECO:0000256" key="4">
    <source>
        <dbReference type="ARBA" id="ARBA00022840"/>
    </source>
</evidence>
<dbReference type="SUPFAM" id="SSF52540">
    <property type="entry name" value="P-loop containing nucleoside triphosphate hydrolases"/>
    <property type="match status" value="1"/>
</dbReference>
<dbReference type="PROSITE" id="PS51274">
    <property type="entry name" value="GATASE_COBBQ"/>
    <property type="match status" value="1"/>
</dbReference>
<dbReference type="InterPro" id="IPR029062">
    <property type="entry name" value="Class_I_gatase-like"/>
</dbReference>
<dbReference type="GO" id="GO:0042242">
    <property type="term" value="F:cobyrinic acid a,c-diamide synthase activity"/>
    <property type="evidence" value="ECO:0007669"/>
    <property type="project" value="InterPro"/>
</dbReference>
<dbReference type="PANTHER" id="PTHR43873:SF1">
    <property type="entry name" value="COBYRINATE A,C-DIAMIDE SYNTHASE"/>
    <property type="match status" value="1"/>
</dbReference>
<keyword evidence="2" id="KW-0436">Ligase</keyword>
<dbReference type="RefSeq" id="WP_116479537.1">
    <property type="nucleotide sequence ID" value="NZ_QEKV01000001.1"/>
</dbReference>
<evidence type="ECO:0000256" key="6">
    <source>
        <dbReference type="ARBA" id="ARBA00022962"/>
    </source>
</evidence>
<gene>
    <name evidence="10" type="ORF">C7381_101135</name>
</gene>
<dbReference type="InterPro" id="IPR027417">
    <property type="entry name" value="P-loop_NTPase"/>
</dbReference>
<dbReference type="Pfam" id="PF01656">
    <property type="entry name" value="CbiA"/>
    <property type="match status" value="1"/>
</dbReference>
<keyword evidence="11" id="KW-1185">Reference proteome</keyword>
<dbReference type="InterPro" id="IPR011698">
    <property type="entry name" value="GATase_3"/>
</dbReference>
<feature type="region of interest" description="Disordered" evidence="7">
    <location>
        <begin position="393"/>
        <end position="414"/>
    </location>
</feature>
<keyword evidence="6" id="KW-0315">Glutamine amidotransferase</keyword>
<evidence type="ECO:0000313" key="10">
    <source>
        <dbReference type="EMBL" id="PVY95609.1"/>
    </source>
</evidence>
<evidence type="ECO:0000256" key="2">
    <source>
        <dbReference type="ARBA" id="ARBA00022598"/>
    </source>
</evidence>
<feature type="domain" description="CobQ/CobB/MinD/ParA nucleotide binding" evidence="8">
    <location>
        <begin position="12"/>
        <end position="189"/>
    </location>
</feature>
<dbReference type="InterPro" id="IPR004484">
    <property type="entry name" value="CbiA/CobB_synth"/>
</dbReference>
<feature type="domain" description="CobB/CobQ-like glutamine amidotransferase" evidence="9">
    <location>
        <begin position="249"/>
        <end position="427"/>
    </location>
</feature>
<dbReference type="Gene3D" id="3.40.50.300">
    <property type="entry name" value="P-loop containing nucleotide triphosphate hydrolases"/>
    <property type="match status" value="1"/>
</dbReference>
<evidence type="ECO:0000259" key="9">
    <source>
        <dbReference type="Pfam" id="PF07685"/>
    </source>
</evidence>
<dbReference type="EMBL" id="QEKV01000001">
    <property type="protein sequence ID" value="PVY95609.1"/>
    <property type="molecule type" value="Genomic_DNA"/>
</dbReference>
<reference evidence="10 11" key="1">
    <citation type="submission" date="2018-04" db="EMBL/GenBank/DDBJ databases">
        <title>Genomic Encyclopedia of Type Strains, Phase IV (KMG-IV): sequencing the most valuable type-strain genomes for metagenomic binning, comparative biology and taxonomic classification.</title>
        <authorList>
            <person name="Goeker M."/>
        </authorList>
    </citation>
    <scope>NUCLEOTIDE SEQUENCE [LARGE SCALE GENOMIC DNA]</scope>
    <source>
        <strain evidence="10 11">DSM 20705</strain>
    </source>
</reference>
<dbReference type="SUPFAM" id="SSF52317">
    <property type="entry name" value="Class I glutamine amidotransferase-like"/>
    <property type="match status" value="1"/>
</dbReference>
<dbReference type="NCBIfam" id="NF002204">
    <property type="entry name" value="PRK01077.1"/>
    <property type="match status" value="1"/>
</dbReference>
<evidence type="ECO:0000256" key="7">
    <source>
        <dbReference type="SAM" id="MobiDB-lite"/>
    </source>
</evidence>
<evidence type="ECO:0000313" key="11">
    <source>
        <dbReference type="Proteomes" id="UP000245793"/>
    </source>
</evidence>
<dbReference type="PANTHER" id="PTHR43873">
    <property type="entry name" value="COBYRINATE A,C-DIAMIDE SYNTHASE"/>
    <property type="match status" value="1"/>
</dbReference>
<feature type="compositionally biased region" description="Basic and acidic residues" evidence="7">
    <location>
        <begin position="400"/>
        <end position="414"/>
    </location>
</feature>
<keyword evidence="5" id="KW-0460">Magnesium</keyword>
<keyword evidence="4" id="KW-0067">ATP-binding</keyword>
<evidence type="ECO:0000259" key="8">
    <source>
        <dbReference type="Pfam" id="PF01656"/>
    </source>
</evidence>
<accession>A0A2U1E7C0</accession>
<dbReference type="AlphaFoldDB" id="A0A2U1E7C0"/>
<keyword evidence="3" id="KW-0547">Nucleotide-binding</keyword>
<organism evidence="10 11">
    <name type="scientific">Ezakiella coagulans</name>
    <dbReference type="NCBI Taxonomy" id="46507"/>
    <lineage>
        <taxon>Bacteria</taxon>
        <taxon>Bacillati</taxon>
        <taxon>Bacillota</taxon>
        <taxon>Tissierellia</taxon>
        <taxon>Ezakiella</taxon>
    </lineage>
</organism>
<proteinExistence type="predicted"/>
<evidence type="ECO:0000256" key="1">
    <source>
        <dbReference type="ARBA" id="ARBA00001946"/>
    </source>
</evidence>
<dbReference type="GO" id="GO:0005524">
    <property type="term" value="F:ATP binding"/>
    <property type="evidence" value="ECO:0007669"/>
    <property type="project" value="UniProtKB-KW"/>
</dbReference>
<dbReference type="Pfam" id="PF07685">
    <property type="entry name" value="GATase_3"/>
    <property type="match status" value="1"/>
</dbReference>
<evidence type="ECO:0000256" key="3">
    <source>
        <dbReference type="ARBA" id="ARBA00022741"/>
    </source>
</evidence>
<dbReference type="InterPro" id="IPR002586">
    <property type="entry name" value="CobQ/CobB/MinD/ParA_Nub-bd_dom"/>
</dbReference>
<protein>
    <submittedName>
        <fullName evidence="10">Cobyrinic acid a,c-diamide synthase</fullName>
    </submittedName>
</protein>
<name>A0A2U1E7C0_9FIRM</name>
<sequence>MEDNKRNTLRKLMITAPSSNTGKTLISTALIKLFKELDLEVMGAKTGPDYIDAEYLTYASGKKSENFDLFLMDEDLIRSKINKIAVKNDVLLVEGVMGYFDGSGNTFEASSFDLSKKLDIGAILLYEPKGEMFTMVPKIKGMVDFSEGQIKGVIFNKTSKKIYDMIAPQIEKYVGISALGYIPRDRRLEIHERSLGLIRPKEVEDIDERLNIITNQMKQTVDIRGVLMAATQQTSEQDKIQENPFKKYKILMANDDAFCFHYDSELYDAATFFSPLEDKEIPADTDLVVIGGGYPELFRYQLSKNESMMNSLREYHRKGGRIIAYGGGLIYLSKRIGEVPMVGIFPGLSSMTKNLIHFGYQKAVIEDEWLGTQRGEFNAREYHRGIYETSSRSMLTLSKPSDETGETRHSDGYKERNAYGSYSHAHPDAVSNMILQFLERKI</sequence>
<dbReference type="Proteomes" id="UP000245793">
    <property type="component" value="Unassembled WGS sequence"/>
</dbReference>
<dbReference type="NCBIfam" id="TIGR00379">
    <property type="entry name" value="cobB"/>
    <property type="match status" value="1"/>
</dbReference>
<evidence type="ECO:0000256" key="5">
    <source>
        <dbReference type="ARBA" id="ARBA00022842"/>
    </source>
</evidence>
<comment type="caution">
    <text evidence="10">The sequence shown here is derived from an EMBL/GenBank/DDBJ whole genome shotgun (WGS) entry which is preliminary data.</text>
</comment>